<dbReference type="InterPro" id="IPR005548">
    <property type="entry name" value="Cell_div_FtsQ/DivIB_C"/>
</dbReference>
<sequence length="213" mass="22832">MAILTVITVVALAYVMLFTSLLGVRSVDVLGARNVPEAQIRDVAEVPDRRAMLRVDTGAIAERVATLPGIATVDVSRSWPSTIEIAVTEREPIGFYNTGSALYFVDEGGVAYKEIPDQPEGFPELKLAEVAPGDPATRAVTTVLTRLPPQLRENVTVIGATTPGDIEFTLADGKVVRWGDADQNDRKAKVLAALLTQDGKTYDVSSPELPTIS</sequence>
<keyword evidence="6" id="KW-0472">Membrane</keyword>
<dbReference type="GO" id="GO:0005886">
    <property type="term" value="C:plasma membrane"/>
    <property type="evidence" value="ECO:0007669"/>
    <property type="project" value="TreeGrafter"/>
</dbReference>
<keyword evidence="4" id="KW-0812">Transmembrane</keyword>
<evidence type="ECO:0000256" key="2">
    <source>
        <dbReference type="ARBA" id="ARBA00022475"/>
    </source>
</evidence>
<dbReference type="Proteomes" id="UP000199494">
    <property type="component" value="Unassembled WGS sequence"/>
</dbReference>
<dbReference type="PANTHER" id="PTHR37820:SF1">
    <property type="entry name" value="CELL DIVISION PROTEIN FTSQ"/>
    <property type="match status" value="1"/>
</dbReference>
<dbReference type="AlphaFoldDB" id="A0A1G6UQR2"/>
<proteinExistence type="predicted"/>
<dbReference type="InterPro" id="IPR050487">
    <property type="entry name" value="FtsQ_DivIB"/>
</dbReference>
<dbReference type="Pfam" id="PF08478">
    <property type="entry name" value="POTRA_1"/>
    <property type="match status" value="1"/>
</dbReference>
<dbReference type="GO" id="GO:0051301">
    <property type="term" value="P:cell division"/>
    <property type="evidence" value="ECO:0007669"/>
    <property type="project" value="UniProtKB-KW"/>
</dbReference>
<keyword evidence="9" id="KW-1185">Reference proteome</keyword>
<dbReference type="PANTHER" id="PTHR37820">
    <property type="entry name" value="CELL DIVISION PROTEIN DIVIB"/>
    <property type="match status" value="1"/>
</dbReference>
<gene>
    <name evidence="8" type="ORF">SAMN05421630_108182</name>
</gene>
<protein>
    <submittedName>
        <fullName evidence="8">Cell division protein FtsQ</fullName>
    </submittedName>
</protein>
<evidence type="ECO:0000256" key="6">
    <source>
        <dbReference type="ARBA" id="ARBA00023136"/>
    </source>
</evidence>
<accession>A0A1G6UQR2</accession>
<evidence type="ECO:0000313" key="8">
    <source>
        <dbReference type="EMBL" id="SDD43738.1"/>
    </source>
</evidence>
<keyword evidence="5" id="KW-1133">Transmembrane helix</keyword>
<keyword evidence="7" id="KW-0131">Cell cycle</keyword>
<dbReference type="InterPro" id="IPR013685">
    <property type="entry name" value="POTRA_FtsQ_type"/>
</dbReference>
<dbReference type="PROSITE" id="PS51779">
    <property type="entry name" value="POTRA"/>
    <property type="match status" value="1"/>
</dbReference>
<keyword evidence="3 8" id="KW-0132">Cell division</keyword>
<evidence type="ECO:0000256" key="4">
    <source>
        <dbReference type="ARBA" id="ARBA00022692"/>
    </source>
</evidence>
<comment type="subcellular location">
    <subcellularLocation>
        <location evidence="1">Membrane</location>
    </subcellularLocation>
</comment>
<dbReference type="Pfam" id="PF03799">
    <property type="entry name" value="FtsQ_DivIB_C"/>
    <property type="match status" value="1"/>
</dbReference>
<evidence type="ECO:0000256" key="3">
    <source>
        <dbReference type="ARBA" id="ARBA00022618"/>
    </source>
</evidence>
<evidence type="ECO:0000256" key="5">
    <source>
        <dbReference type="ARBA" id="ARBA00022989"/>
    </source>
</evidence>
<keyword evidence="2" id="KW-1003">Cell membrane</keyword>
<organism evidence="8 9">
    <name type="scientific">Prauserella marina</name>
    <dbReference type="NCBI Taxonomy" id="530584"/>
    <lineage>
        <taxon>Bacteria</taxon>
        <taxon>Bacillati</taxon>
        <taxon>Actinomycetota</taxon>
        <taxon>Actinomycetes</taxon>
        <taxon>Pseudonocardiales</taxon>
        <taxon>Pseudonocardiaceae</taxon>
        <taxon>Prauserella</taxon>
    </lineage>
</organism>
<evidence type="ECO:0000256" key="7">
    <source>
        <dbReference type="ARBA" id="ARBA00023306"/>
    </source>
</evidence>
<dbReference type="STRING" id="530584.SAMN05421630_108182"/>
<dbReference type="InterPro" id="IPR034746">
    <property type="entry name" value="POTRA"/>
</dbReference>
<reference evidence="8 9" key="1">
    <citation type="submission" date="2016-10" db="EMBL/GenBank/DDBJ databases">
        <authorList>
            <person name="de Groot N.N."/>
        </authorList>
    </citation>
    <scope>NUCLEOTIDE SEQUENCE [LARGE SCALE GENOMIC DNA]</scope>
    <source>
        <strain evidence="8 9">CGMCC 4.5506</strain>
    </source>
</reference>
<evidence type="ECO:0000256" key="1">
    <source>
        <dbReference type="ARBA" id="ARBA00004370"/>
    </source>
</evidence>
<name>A0A1G6UQR2_9PSEU</name>
<dbReference type="Gene3D" id="3.10.20.310">
    <property type="entry name" value="membrane protein fhac"/>
    <property type="match status" value="1"/>
</dbReference>
<dbReference type="EMBL" id="FMZE01000008">
    <property type="protein sequence ID" value="SDD43738.1"/>
    <property type="molecule type" value="Genomic_DNA"/>
</dbReference>
<evidence type="ECO:0000313" key="9">
    <source>
        <dbReference type="Proteomes" id="UP000199494"/>
    </source>
</evidence>